<dbReference type="InterPro" id="IPR021522">
    <property type="entry name" value="MctB"/>
</dbReference>
<dbReference type="GO" id="GO:0055070">
    <property type="term" value="P:copper ion homeostasis"/>
    <property type="evidence" value="ECO:0007669"/>
    <property type="project" value="InterPro"/>
</dbReference>
<gene>
    <name evidence="1" type="ORF">AVDCRST_MAG16-2812</name>
</gene>
<organism evidence="1">
    <name type="scientific">uncultured Frankineae bacterium</name>
    <dbReference type="NCBI Taxonomy" id="437475"/>
    <lineage>
        <taxon>Bacteria</taxon>
        <taxon>Bacillati</taxon>
        <taxon>Actinomycetota</taxon>
        <taxon>Actinomycetes</taxon>
        <taxon>Frankiales</taxon>
        <taxon>environmental samples</taxon>
    </lineage>
</organism>
<dbReference type="AlphaFoldDB" id="A0A6J4MH88"/>
<dbReference type="EMBL" id="CADCUE010000264">
    <property type="protein sequence ID" value="CAA9357871.1"/>
    <property type="molecule type" value="Genomic_DNA"/>
</dbReference>
<dbReference type="GO" id="GO:0016020">
    <property type="term" value="C:membrane"/>
    <property type="evidence" value="ECO:0007669"/>
    <property type="project" value="InterPro"/>
</dbReference>
<reference evidence="1" key="1">
    <citation type="submission" date="2020-02" db="EMBL/GenBank/DDBJ databases">
        <authorList>
            <person name="Meier V. D."/>
        </authorList>
    </citation>
    <scope>NUCLEOTIDE SEQUENCE</scope>
    <source>
        <strain evidence="1">AVDCRST_MAG16</strain>
    </source>
</reference>
<evidence type="ECO:0008006" key="2">
    <source>
        <dbReference type="Google" id="ProtNLM"/>
    </source>
</evidence>
<dbReference type="Pfam" id="PF11382">
    <property type="entry name" value="MctB"/>
    <property type="match status" value="1"/>
</dbReference>
<evidence type="ECO:0000313" key="1">
    <source>
        <dbReference type="EMBL" id="CAA9357871.1"/>
    </source>
</evidence>
<sequence>MIDFRYHLVSLVAVFLALAVGIVVGTATLHGPLQDRLTRDLSRTSSDNRLLEDEAAGLRAQLAASDAFAVAAGPRLLRGALPGRRVLLVTTPQTPPELVEQLTPLLQTAGAQVTGTLQLMPELSDPTQNQLVEDLVAQVVPAGAVLPDTGPVDRAAAELAAALVRPGRGPGVESQEAQAVVAAFSEAELVRFTPAADVLEPATLAVVLTGAAPAELPAAQAAEQSAVLVLAAALDERSDGTVVVGPSGSAQERGPVRRLRADAAAIRQVSSVDNGDRGTGQVAAVLALAEQLAGRSGQYGADAGASAALPGPAAP</sequence>
<proteinExistence type="predicted"/>
<protein>
    <recommendedName>
        <fullName evidence="2">Copper transporter</fullName>
    </recommendedName>
</protein>
<accession>A0A6J4MH88</accession>
<name>A0A6J4MH88_9ACTN</name>